<keyword evidence="2" id="KW-0238">DNA-binding</keyword>
<dbReference type="PROSITE" id="PS51118">
    <property type="entry name" value="HTH_HXLR"/>
    <property type="match status" value="1"/>
</dbReference>
<evidence type="ECO:0000256" key="2">
    <source>
        <dbReference type="ARBA" id="ARBA00023125"/>
    </source>
</evidence>
<dbReference type="Pfam" id="PF01638">
    <property type="entry name" value="HxlR"/>
    <property type="match status" value="1"/>
</dbReference>
<organism evidence="5 6">
    <name type="scientific">Rubrobacter tropicus</name>
    <dbReference type="NCBI Taxonomy" id="2653851"/>
    <lineage>
        <taxon>Bacteria</taxon>
        <taxon>Bacillati</taxon>
        <taxon>Actinomycetota</taxon>
        <taxon>Rubrobacteria</taxon>
        <taxon>Rubrobacterales</taxon>
        <taxon>Rubrobacteraceae</taxon>
        <taxon>Rubrobacter</taxon>
    </lineage>
</organism>
<dbReference type="InterPro" id="IPR002577">
    <property type="entry name" value="HTH_HxlR"/>
</dbReference>
<sequence>MAEMHQERVESSERFCPRYQRAVEIVGRRWSGAVLRAMLAGASRFGEIQDAIPDLSNRMLSERLRELEAEGIVERVVVPERPVRVEYRLTEKGLALHAVVDGLSRWAEEWIEPEGLDPDGERSAETA</sequence>
<gene>
    <name evidence="5" type="ORF">GBA63_02160</name>
</gene>
<dbReference type="KEGG" id="rub:GBA63_02160"/>
<dbReference type="Proteomes" id="UP000501452">
    <property type="component" value="Chromosome"/>
</dbReference>
<evidence type="ECO:0000259" key="4">
    <source>
        <dbReference type="PROSITE" id="PS51118"/>
    </source>
</evidence>
<dbReference type="Gene3D" id="1.10.10.10">
    <property type="entry name" value="Winged helix-like DNA-binding domain superfamily/Winged helix DNA-binding domain"/>
    <property type="match status" value="1"/>
</dbReference>
<evidence type="ECO:0000313" key="5">
    <source>
        <dbReference type="EMBL" id="QIN81561.1"/>
    </source>
</evidence>
<dbReference type="InterPro" id="IPR036388">
    <property type="entry name" value="WH-like_DNA-bd_sf"/>
</dbReference>
<accession>A0A6G8Q507</accession>
<keyword evidence="6" id="KW-1185">Reference proteome</keyword>
<evidence type="ECO:0000313" key="6">
    <source>
        <dbReference type="Proteomes" id="UP000501452"/>
    </source>
</evidence>
<evidence type="ECO:0000256" key="3">
    <source>
        <dbReference type="ARBA" id="ARBA00023163"/>
    </source>
</evidence>
<dbReference type="PANTHER" id="PTHR33204:SF37">
    <property type="entry name" value="HTH-TYPE TRANSCRIPTIONAL REGULATOR YODB"/>
    <property type="match status" value="1"/>
</dbReference>
<dbReference type="EMBL" id="CP045119">
    <property type="protein sequence ID" value="QIN81561.1"/>
    <property type="molecule type" value="Genomic_DNA"/>
</dbReference>
<dbReference type="GO" id="GO:0003677">
    <property type="term" value="F:DNA binding"/>
    <property type="evidence" value="ECO:0007669"/>
    <property type="project" value="UniProtKB-KW"/>
</dbReference>
<dbReference type="AlphaFoldDB" id="A0A6G8Q507"/>
<dbReference type="PANTHER" id="PTHR33204">
    <property type="entry name" value="TRANSCRIPTIONAL REGULATOR, MARR FAMILY"/>
    <property type="match status" value="1"/>
</dbReference>
<reference evidence="5 6" key="1">
    <citation type="submission" date="2019-10" db="EMBL/GenBank/DDBJ databases">
        <title>Rubrobacter sp nov SCSIO 52090 isolated from a deep-sea sediment in the South China Sea.</title>
        <authorList>
            <person name="Chen R.W."/>
        </authorList>
    </citation>
    <scope>NUCLEOTIDE SEQUENCE [LARGE SCALE GENOMIC DNA]</scope>
    <source>
        <strain evidence="5 6">SCSIO 52909</strain>
    </source>
</reference>
<protein>
    <submittedName>
        <fullName evidence="5">MarR family transcriptional regulator</fullName>
    </submittedName>
</protein>
<dbReference type="RefSeq" id="WP_166173057.1">
    <property type="nucleotide sequence ID" value="NZ_CP045119.1"/>
</dbReference>
<keyword evidence="3" id="KW-0804">Transcription</keyword>
<proteinExistence type="predicted"/>
<feature type="domain" description="HTH hxlR-type" evidence="4">
    <location>
        <begin position="16"/>
        <end position="115"/>
    </location>
</feature>
<dbReference type="SUPFAM" id="SSF46785">
    <property type="entry name" value="Winged helix' DNA-binding domain"/>
    <property type="match status" value="1"/>
</dbReference>
<dbReference type="InterPro" id="IPR036390">
    <property type="entry name" value="WH_DNA-bd_sf"/>
</dbReference>
<evidence type="ECO:0000256" key="1">
    <source>
        <dbReference type="ARBA" id="ARBA00023015"/>
    </source>
</evidence>
<keyword evidence="1" id="KW-0805">Transcription regulation</keyword>
<name>A0A6G8Q507_9ACTN</name>